<dbReference type="GO" id="GO:0070762">
    <property type="term" value="C:nuclear pore transmembrane ring"/>
    <property type="evidence" value="ECO:0007669"/>
    <property type="project" value="TreeGrafter"/>
</dbReference>
<feature type="transmembrane region" description="Helical" evidence="13">
    <location>
        <begin position="190"/>
        <end position="211"/>
    </location>
</feature>
<dbReference type="GO" id="GO:0031965">
    <property type="term" value="C:nuclear membrane"/>
    <property type="evidence" value="ECO:0007669"/>
    <property type="project" value="UniProtKB-SubCell"/>
</dbReference>
<feature type="transmembrane region" description="Helical" evidence="13">
    <location>
        <begin position="147"/>
        <end position="169"/>
    </location>
</feature>
<dbReference type="GO" id="GO:0005816">
    <property type="term" value="C:spindle pole body"/>
    <property type="evidence" value="ECO:0007669"/>
    <property type="project" value="TreeGrafter"/>
</dbReference>
<evidence type="ECO:0000256" key="9">
    <source>
        <dbReference type="ARBA" id="ARBA00023010"/>
    </source>
</evidence>
<feature type="transmembrane region" description="Helical" evidence="13">
    <location>
        <begin position="31"/>
        <end position="50"/>
    </location>
</feature>
<dbReference type="Pfam" id="PF09531">
    <property type="entry name" value="Ndc1_Nup"/>
    <property type="match status" value="1"/>
</dbReference>
<dbReference type="GO" id="GO:0051028">
    <property type="term" value="P:mRNA transport"/>
    <property type="evidence" value="ECO:0007669"/>
    <property type="project" value="UniProtKB-KW"/>
</dbReference>
<feature type="transmembrane region" description="Helical" evidence="13">
    <location>
        <begin position="109"/>
        <end position="127"/>
    </location>
</feature>
<dbReference type="GO" id="GO:0070631">
    <property type="term" value="P:spindle pole body localization"/>
    <property type="evidence" value="ECO:0007669"/>
    <property type="project" value="TreeGrafter"/>
</dbReference>
<reference evidence="14 15" key="1">
    <citation type="submission" date="2016-01" db="EMBL/GenBank/DDBJ databases">
        <title>Genome sequence of the yeast Holleya sinecauda.</title>
        <authorList>
            <person name="Dietrich F.S."/>
        </authorList>
    </citation>
    <scope>NUCLEOTIDE SEQUENCE [LARGE SCALE GENOMIC DNA]</scope>
    <source>
        <strain evidence="14 15">ATCC 58844</strain>
    </source>
</reference>
<accession>A0A0X8HUB8</accession>
<dbReference type="STRING" id="45286.A0A0X8HUB8"/>
<protein>
    <submittedName>
        <fullName evidence="14">HFL244Wp</fullName>
    </submittedName>
</protein>
<sequence length="596" mass="67333">MYATSVPTPLNSRYSYHAILSDICKTRFNHLAIRLLLTISVTFGAVLTFLTRWDVNAWERVLLFPGKVILLYIGLILVIITRKNYLRVQFLGYANIVSFLYGQFFSLKFIFYHLTYLASGILITWALNGVLYDPSYSIPVALRRLNVWLINPSLYTAQLLVFDLERLSFSFGFQHEDRQFRIAGRLHDSAVKCGILTLCVLVFQPIIYFVLNVKESAGVLAHLQCCAISFIIFQLWDITNVAFNAYLSIGCLHRGKPISSLSSTPMETLVTGLSSKRLFTKLTAFQELSYRATSPDIQLRLPIYHTRYGNSHIWSSILRECLLVIQESNSNISMFLKSLEAQSTATSSDFKQKNIMTRNKDEVLFGNKPTVSVVSGSQFCLPGSPPSAESDISQRITLESNGPNFNGQRPQNLMQFSHSYNPPIFTQQVNFLNLAQDLMNYVTKMLSSFFFPSQIESTTSVKPLFFFELWTISKKAQAEKLVKLPNCYAECVIALMGMLINSLDEDPKGSVVSSVGEVLKILERSVGSLGAFVEWEPPNKSQKGPDSISVIYDLAINAFLEIVLKYNQLLNDVYLDDDVVKLSQWVLQMCDDNSSI</sequence>
<evidence type="ECO:0000256" key="6">
    <source>
        <dbReference type="ARBA" id="ARBA00022816"/>
    </source>
</evidence>
<evidence type="ECO:0000256" key="13">
    <source>
        <dbReference type="SAM" id="Phobius"/>
    </source>
</evidence>
<dbReference type="OrthoDB" id="67850at2759"/>
<evidence type="ECO:0000256" key="11">
    <source>
        <dbReference type="ARBA" id="ARBA00023136"/>
    </source>
</evidence>
<dbReference type="GO" id="GO:0006999">
    <property type="term" value="P:nuclear pore organization"/>
    <property type="evidence" value="ECO:0007669"/>
    <property type="project" value="TreeGrafter"/>
</dbReference>
<evidence type="ECO:0000256" key="5">
    <source>
        <dbReference type="ARBA" id="ARBA00022692"/>
    </source>
</evidence>
<evidence type="ECO:0000256" key="7">
    <source>
        <dbReference type="ARBA" id="ARBA00022927"/>
    </source>
</evidence>
<evidence type="ECO:0000313" key="14">
    <source>
        <dbReference type="EMBL" id="AMD21612.1"/>
    </source>
</evidence>
<dbReference type="PANTHER" id="PTHR13269:SF6">
    <property type="entry name" value="NUCLEOPORIN NDC1"/>
    <property type="match status" value="1"/>
</dbReference>
<keyword evidence="6" id="KW-0509">mRNA transport</keyword>
<evidence type="ECO:0000256" key="12">
    <source>
        <dbReference type="ARBA" id="ARBA00023242"/>
    </source>
</evidence>
<keyword evidence="15" id="KW-1185">Reference proteome</keyword>
<dbReference type="RefSeq" id="XP_017988608.1">
    <property type="nucleotide sequence ID" value="XM_018133266.1"/>
</dbReference>
<keyword evidence="9" id="KW-0811">Translocation</keyword>
<proteinExistence type="inferred from homology"/>
<dbReference type="InterPro" id="IPR019049">
    <property type="entry name" value="Nucleoporin_prot_Ndc1/Nup"/>
</dbReference>
<dbReference type="AlphaFoldDB" id="A0A0X8HUB8"/>
<dbReference type="GeneID" id="28724910"/>
<dbReference type="GO" id="GO:0106166">
    <property type="term" value="F:spindle pole body-nuclear membrane anchor activity"/>
    <property type="evidence" value="ECO:0007669"/>
    <property type="project" value="TreeGrafter"/>
</dbReference>
<evidence type="ECO:0000313" key="15">
    <source>
        <dbReference type="Proteomes" id="UP000243052"/>
    </source>
</evidence>
<evidence type="ECO:0000256" key="10">
    <source>
        <dbReference type="ARBA" id="ARBA00023132"/>
    </source>
</evidence>
<evidence type="ECO:0000256" key="3">
    <source>
        <dbReference type="ARBA" id="ARBA00005760"/>
    </source>
</evidence>
<dbReference type="Proteomes" id="UP000243052">
    <property type="component" value="Chromosome vi"/>
</dbReference>
<keyword evidence="4" id="KW-0813">Transport</keyword>
<keyword evidence="8 13" id="KW-1133">Transmembrane helix</keyword>
<comment type="similarity">
    <text evidence="3">Belongs to the NDC1 family.</text>
</comment>
<keyword evidence="5 13" id="KW-0812">Transmembrane</keyword>
<evidence type="ECO:0000256" key="4">
    <source>
        <dbReference type="ARBA" id="ARBA00022448"/>
    </source>
</evidence>
<keyword evidence="10" id="KW-0906">Nuclear pore complex</keyword>
<evidence type="ECO:0000256" key="2">
    <source>
        <dbReference type="ARBA" id="ARBA00004567"/>
    </source>
</evidence>
<organism evidence="14 15">
    <name type="scientific">Eremothecium sinecaudum</name>
    <dbReference type="NCBI Taxonomy" id="45286"/>
    <lineage>
        <taxon>Eukaryota</taxon>
        <taxon>Fungi</taxon>
        <taxon>Dikarya</taxon>
        <taxon>Ascomycota</taxon>
        <taxon>Saccharomycotina</taxon>
        <taxon>Saccharomycetes</taxon>
        <taxon>Saccharomycetales</taxon>
        <taxon>Saccharomycetaceae</taxon>
        <taxon>Eremothecium</taxon>
    </lineage>
</organism>
<feature type="transmembrane region" description="Helical" evidence="13">
    <location>
        <begin position="217"/>
        <end position="236"/>
    </location>
</feature>
<name>A0A0X8HUB8_9SACH</name>
<keyword evidence="11 13" id="KW-0472">Membrane</keyword>
<gene>
    <name evidence="14" type="ORF">AW171_hschr63575</name>
</gene>
<dbReference type="GO" id="GO:0015031">
    <property type="term" value="P:protein transport"/>
    <property type="evidence" value="ECO:0007669"/>
    <property type="project" value="UniProtKB-KW"/>
</dbReference>
<dbReference type="EMBL" id="CP014246">
    <property type="protein sequence ID" value="AMD21612.1"/>
    <property type="molecule type" value="Genomic_DNA"/>
</dbReference>
<feature type="transmembrane region" description="Helical" evidence="13">
    <location>
        <begin position="62"/>
        <end position="80"/>
    </location>
</feature>
<keyword evidence="12" id="KW-0539">Nucleus</keyword>
<evidence type="ECO:0000256" key="8">
    <source>
        <dbReference type="ARBA" id="ARBA00022989"/>
    </source>
</evidence>
<keyword evidence="7" id="KW-0653">Protein transport</keyword>
<evidence type="ECO:0000256" key="1">
    <source>
        <dbReference type="ARBA" id="ARBA00004232"/>
    </source>
</evidence>
<comment type="subcellular location">
    <subcellularLocation>
        <location evidence="1">Nucleus membrane</location>
        <topology evidence="1">Multi-pass membrane protein</topology>
    </subcellularLocation>
    <subcellularLocation>
        <location evidence="2">Nucleus</location>
        <location evidence="2">Nuclear pore complex</location>
    </subcellularLocation>
</comment>
<dbReference type="PANTHER" id="PTHR13269">
    <property type="entry name" value="NUCLEOPORIN NDC1"/>
    <property type="match status" value="1"/>
</dbReference>